<evidence type="ECO:0000313" key="1">
    <source>
        <dbReference type="EMBL" id="CRK28352.1"/>
    </source>
</evidence>
<organism evidence="1 2">
    <name type="scientific">Verticillium longisporum</name>
    <name type="common">Verticillium dahliae var. longisporum</name>
    <dbReference type="NCBI Taxonomy" id="100787"/>
    <lineage>
        <taxon>Eukaryota</taxon>
        <taxon>Fungi</taxon>
        <taxon>Dikarya</taxon>
        <taxon>Ascomycota</taxon>
        <taxon>Pezizomycotina</taxon>
        <taxon>Sordariomycetes</taxon>
        <taxon>Hypocreomycetidae</taxon>
        <taxon>Glomerellales</taxon>
        <taxon>Plectosphaerellaceae</taxon>
        <taxon>Verticillium</taxon>
    </lineage>
</organism>
<accession>A0A0G4M283</accession>
<dbReference type="EMBL" id="CVQI01021053">
    <property type="protein sequence ID" value="CRK28352.1"/>
    <property type="molecule type" value="Genomic_DNA"/>
</dbReference>
<name>A0A0G4M283_VERLO</name>
<protein>
    <submittedName>
        <fullName evidence="1">Uncharacterized protein</fullName>
    </submittedName>
</protein>
<sequence>MAGGTGQKLTTATTIVAGVAAL</sequence>
<dbReference type="AlphaFoldDB" id="A0A0G4M283"/>
<proteinExistence type="predicted"/>
<reference evidence="2" key="1">
    <citation type="submission" date="2015-05" db="EMBL/GenBank/DDBJ databases">
        <authorList>
            <person name="Fogelqvist Johan"/>
        </authorList>
    </citation>
    <scope>NUCLEOTIDE SEQUENCE [LARGE SCALE GENOMIC DNA]</scope>
</reference>
<evidence type="ECO:0000313" key="2">
    <source>
        <dbReference type="Proteomes" id="UP000045706"/>
    </source>
</evidence>
<gene>
    <name evidence="1" type="ORF">BN1723_021071</name>
</gene>
<dbReference type="Proteomes" id="UP000045706">
    <property type="component" value="Unassembled WGS sequence"/>
</dbReference>
<feature type="non-terminal residue" evidence="1">
    <location>
        <position position="22"/>
    </location>
</feature>